<dbReference type="InterPro" id="IPR013126">
    <property type="entry name" value="Hsp_70_fam"/>
</dbReference>
<feature type="compositionally biased region" description="Acidic residues" evidence="3">
    <location>
        <begin position="494"/>
        <end position="511"/>
    </location>
</feature>
<feature type="region of interest" description="Disordered" evidence="3">
    <location>
        <begin position="478"/>
        <end position="516"/>
    </location>
</feature>
<comment type="caution">
    <text evidence="4">The sequence shown here is derived from an EMBL/GenBank/DDBJ whole genome shotgun (WGS) entry which is preliminary data.</text>
</comment>
<gene>
    <name evidence="4" type="ORF">EJ08DRAFT_647760</name>
</gene>
<proteinExistence type="predicted"/>
<dbReference type="AlphaFoldDB" id="A0A9P4U1H9"/>
<dbReference type="GO" id="GO:0005524">
    <property type="term" value="F:ATP binding"/>
    <property type="evidence" value="ECO:0007669"/>
    <property type="project" value="UniProtKB-KW"/>
</dbReference>
<protein>
    <submittedName>
        <fullName evidence="4">Heat shock protein-like protein 70</fullName>
    </submittedName>
</protein>
<dbReference type="GO" id="GO:0140662">
    <property type="term" value="F:ATP-dependent protein folding chaperone"/>
    <property type="evidence" value="ECO:0007669"/>
    <property type="project" value="InterPro"/>
</dbReference>
<dbReference type="FunFam" id="3.90.640.10:FF:000021">
    <property type="entry name" value="Heat shock protein 14"/>
    <property type="match status" value="1"/>
</dbReference>
<dbReference type="CDD" id="cd10232">
    <property type="entry name" value="ASKHA_NBD_HSP70_ScSsz1p-like"/>
    <property type="match status" value="1"/>
</dbReference>
<evidence type="ECO:0000256" key="1">
    <source>
        <dbReference type="ARBA" id="ARBA00022741"/>
    </source>
</evidence>
<keyword evidence="5" id="KW-1185">Reference proteome</keyword>
<dbReference type="GO" id="GO:0005829">
    <property type="term" value="C:cytosol"/>
    <property type="evidence" value="ECO:0007669"/>
    <property type="project" value="TreeGrafter"/>
</dbReference>
<dbReference type="Gene3D" id="3.90.640.10">
    <property type="entry name" value="Actin, Chain A, domain 4"/>
    <property type="match status" value="1"/>
</dbReference>
<evidence type="ECO:0000256" key="3">
    <source>
        <dbReference type="SAM" id="MobiDB-lite"/>
    </source>
</evidence>
<dbReference type="Pfam" id="PF00012">
    <property type="entry name" value="HSP70"/>
    <property type="match status" value="1"/>
</dbReference>
<keyword evidence="1" id="KW-0547">Nucleotide-binding</keyword>
<sequence length="576" mass="61758">MSEEDGPASRVAIGLSFGNTNSSIAYTSAEGKAEVIANEEGDRQIPSILSYVDGEQFQGAQAKAQLVRNAKNTVAYFRDFLGQEFKDIDPTPCHQSAHPIEKDSQVAFSIQDTESEDVSTVSVSEITTRHIRRLAVSASDFLGKTVNAAVITVPTNFSDAQKEALRKAAADANIEVLQFISEPIAAVLAYDARPGASLSDKVVVVADFGGTRSDIAIIGSRGGIYTVLATAHDWDVSGTKFDDKLMEFFAKEFMKKHKNEDPTKNDRALAKLRLESEAVKKALSLGASASFSVESLSGGYDFTNTINRTRFELLSTQIFAAMTRLILQTVEKAELDPLDITDIILAGGTSHIPRIANNIKNSFPEGVNVWAPATKSDAINPSELSARGAAIQASLIADFEMENIKESCEPVVTVTPHLKHALGVLCISGDVAQGKFQPLIEADTPTPIRRTATITTPREGGDVLVKIVEGSRHIKVNKVENPAKANGATAKEADSDDSSEEEEDSDNDEEETREKVWHVGKVIAELAVKGVKKGGKVEVQVDVRPDLAVSIIAREVGAKGGVRGSVEAPKLENGSA</sequence>
<dbReference type="InterPro" id="IPR029047">
    <property type="entry name" value="HSP70_peptide-bd_sf"/>
</dbReference>
<dbReference type="InterPro" id="IPR043129">
    <property type="entry name" value="ATPase_NBD"/>
</dbReference>
<keyword evidence="4" id="KW-0346">Stress response</keyword>
<dbReference type="PANTHER" id="PTHR45639:SF32">
    <property type="entry name" value="HEAT SHOCK PROTEIN PDR13"/>
    <property type="match status" value="1"/>
</dbReference>
<name>A0A9P4U1H9_9PEZI</name>
<evidence type="ECO:0000256" key="2">
    <source>
        <dbReference type="ARBA" id="ARBA00022840"/>
    </source>
</evidence>
<organism evidence="4 5">
    <name type="scientific">Tothia fuscella</name>
    <dbReference type="NCBI Taxonomy" id="1048955"/>
    <lineage>
        <taxon>Eukaryota</taxon>
        <taxon>Fungi</taxon>
        <taxon>Dikarya</taxon>
        <taxon>Ascomycota</taxon>
        <taxon>Pezizomycotina</taxon>
        <taxon>Dothideomycetes</taxon>
        <taxon>Pleosporomycetidae</taxon>
        <taxon>Venturiales</taxon>
        <taxon>Cylindrosympodiaceae</taxon>
        <taxon>Tothia</taxon>
    </lineage>
</organism>
<dbReference type="OrthoDB" id="29851at2759"/>
<dbReference type="EMBL" id="MU007023">
    <property type="protein sequence ID" value="KAF2433013.1"/>
    <property type="molecule type" value="Genomic_DNA"/>
</dbReference>
<dbReference type="Proteomes" id="UP000800235">
    <property type="component" value="Unassembled WGS sequence"/>
</dbReference>
<evidence type="ECO:0000313" key="4">
    <source>
        <dbReference type="EMBL" id="KAF2433013.1"/>
    </source>
</evidence>
<keyword evidence="2" id="KW-0067">ATP-binding</keyword>
<dbReference type="PRINTS" id="PR00301">
    <property type="entry name" value="HEATSHOCK70"/>
</dbReference>
<dbReference type="Gene3D" id="3.30.420.40">
    <property type="match status" value="2"/>
</dbReference>
<dbReference type="Gene3D" id="3.30.30.30">
    <property type="match status" value="1"/>
</dbReference>
<evidence type="ECO:0000313" key="5">
    <source>
        <dbReference type="Proteomes" id="UP000800235"/>
    </source>
</evidence>
<dbReference type="Gene3D" id="2.60.34.10">
    <property type="entry name" value="Substrate Binding Domain Of DNAk, Chain A, domain 1"/>
    <property type="match status" value="1"/>
</dbReference>
<dbReference type="GO" id="GO:0005634">
    <property type="term" value="C:nucleus"/>
    <property type="evidence" value="ECO:0007669"/>
    <property type="project" value="TreeGrafter"/>
</dbReference>
<dbReference type="FunFam" id="3.30.30.30:FF:000009">
    <property type="entry name" value="Heat shock protein Hsp70"/>
    <property type="match status" value="1"/>
</dbReference>
<reference evidence="4" key="1">
    <citation type="journal article" date="2020" name="Stud. Mycol.">
        <title>101 Dothideomycetes genomes: a test case for predicting lifestyles and emergence of pathogens.</title>
        <authorList>
            <person name="Haridas S."/>
            <person name="Albert R."/>
            <person name="Binder M."/>
            <person name="Bloem J."/>
            <person name="Labutti K."/>
            <person name="Salamov A."/>
            <person name="Andreopoulos B."/>
            <person name="Baker S."/>
            <person name="Barry K."/>
            <person name="Bills G."/>
            <person name="Bluhm B."/>
            <person name="Cannon C."/>
            <person name="Castanera R."/>
            <person name="Culley D."/>
            <person name="Daum C."/>
            <person name="Ezra D."/>
            <person name="Gonzalez J."/>
            <person name="Henrissat B."/>
            <person name="Kuo A."/>
            <person name="Liang C."/>
            <person name="Lipzen A."/>
            <person name="Lutzoni F."/>
            <person name="Magnuson J."/>
            <person name="Mondo S."/>
            <person name="Nolan M."/>
            <person name="Ohm R."/>
            <person name="Pangilinan J."/>
            <person name="Park H.-J."/>
            <person name="Ramirez L."/>
            <person name="Alfaro M."/>
            <person name="Sun H."/>
            <person name="Tritt A."/>
            <person name="Yoshinaga Y."/>
            <person name="Zwiers L.-H."/>
            <person name="Turgeon B."/>
            <person name="Goodwin S."/>
            <person name="Spatafora J."/>
            <person name="Crous P."/>
            <person name="Grigoriev I."/>
        </authorList>
    </citation>
    <scope>NUCLEOTIDE SEQUENCE</scope>
    <source>
        <strain evidence="4">CBS 130266</strain>
    </source>
</reference>
<dbReference type="PANTHER" id="PTHR45639">
    <property type="entry name" value="HSC70CB, ISOFORM G-RELATED"/>
    <property type="match status" value="1"/>
</dbReference>
<accession>A0A9P4U1H9</accession>
<dbReference type="SUPFAM" id="SSF53067">
    <property type="entry name" value="Actin-like ATPase domain"/>
    <property type="match status" value="2"/>
</dbReference>